<comment type="caution">
    <text evidence="2">The sequence shown here is derived from an EMBL/GenBank/DDBJ whole genome shotgun (WGS) entry which is preliminary data.</text>
</comment>
<dbReference type="PROSITE" id="PS51186">
    <property type="entry name" value="GNAT"/>
    <property type="match status" value="1"/>
</dbReference>
<dbReference type="EMBL" id="JAZHPM010000006">
    <property type="protein sequence ID" value="MEF2291369.1"/>
    <property type="molecule type" value="Genomic_DNA"/>
</dbReference>
<evidence type="ECO:0000313" key="3">
    <source>
        <dbReference type="Proteomes" id="UP001356080"/>
    </source>
</evidence>
<sequence>MKIHFYDNKFKNAIDNYELTEEQLRYTKHPKDCIQLVNEDLHCYSLLAMEGNKLVTFFVLHKNDGVKPYSNNPKSILLRSFSTDFRFQGRGYAKNALMILPKFVKENFTQTNAIILAVNITNKVALRLYKNCGFIDEGVRKMGPKGELMIMHYYL</sequence>
<proteinExistence type="predicted"/>
<keyword evidence="3" id="KW-1185">Reference proteome</keyword>
<protein>
    <submittedName>
        <fullName evidence="2">GNAT family N-acetyltransferase</fullName>
    </submittedName>
</protein>
<gene>
    <name evidence="2" type="ORF">V2W34_05005</name>
</gene>
<dbReference type="Pfam" id="PF00583">
    <property type="entry name" value="Acetyltransf_1"/>
    <property type="match status" value="1"/>
</dbReference>
<dbReference type="InterPro" id="IPR016181">
    <property type="entry name" value="Acyl_CoA_acyltransferase"/>
</dbReference>
<name>A0ABU7VCG7_9BACI</name>
<organism evidence="2 3">
    <name type="scientific">Virgibacillus dokdonensis</name>
    <dbReference type="NCBI Taxonomy" id="302167"/>
    <lineage>
        <taxon>Bacteria</taxon>
        <taxon>Bacillati</taxon>
        <taxon>Bacillota</taxon>
        <taxon>Bacilli</taxon>
        <taxon>Bacillales</taxon>
        <taxon>Bacillaceae</taxon>
        <taxon>Virgibacillus</taxon>
    </lineage>
</organism>
<dbReference type="InterPro" id="IPR000182">
    <property type="entry name" value="GNAT_dom"/>
</dbReference>
<feature type="domain" description="N-acetyltransferase" evidence="1">
    <location>
        <begin position="3"/>
        <end position="155"/>
    </location>
</feature>
<evidence type="ECO:0000259" key="1">
    <source>
        <dbReference type="PROSITE" id="PS51186"/>
    </source>
</evidence>
<dbReference type="SUPFAM" id="SSF55729">
    <property type="entry name" value="Acyl-CoA N-acyltransferases (Nat)"/>
    <property type="match status" value="1"/>
</dbReference>
<accession>A0ABU7VCG7</accession>
<dbReference type="Proteomes" id="UP001356080">
    <property type="component" value="Unassembled WGS sequence"/>
</dbReference>
<evidence type="ECO:0000313" key="2">
    <source>
        <dbReference type="EMBL" id="MEF2291369.1"/>
    </source>
</evidence>
<dbReference type="Gene3D" id="3.40.630.30">
    <property type="match status" value="1"/>
</dbReference>
<reference evidence="2 3" key="1">
    <citation type="submission" date="2024-01" db="EMBL/GenBank/DDBJ databases">
        <title>Survival strategy associated with biotechnological potential of Virgibacillus dokdonensis T4.6 isolated from salt-fermented shrimp paste.</title>
        <authorList>
            <person name="Doan T.V."/>
            <person name="Quach N.T."/>
            <person name="Phi Q.-T."/>
        </authorList>
    </citation>
    <scope>NUCLEOTIDE SEQUENCE [LARGE SCALE GENOMIC DNA]</scope>
    <source>
        <strain evidence="2 3">T4.6</strain>
    </source>
</reference>
<dbReference type="RefSeq" id="WP_331805127.1">
    <property type="nucleotide sequence ID" value="NZ_JAZHPM010000006.1"/>
</dbReference>